<feature type="domain" description="MI" evidence="9">
    <location>
        <begin position="1159"/>
        <end position="1289"/>
    </location>
</feature>
<evidence type="ECO:0000259" key="9">
    <source>
        <dbReference type="PROSITE" id="PS51366"/>
    </source>
</evidence>
<dbReference type="PROSITE" id="PS51363">
    <property type="entry name" value="W2"/>
    <property type="match status" value="1"/>
</dbReference>
<dbReference type="PANTHER" id="PTHR23253">
    <property type="entry name" value="EUKARYOTIC TRANSLATION INITIATION FACTOR 4 GAMMA"/>
    <property type="match status" value="1"/>
</dbReference>
<feature type="region of interest" description="Disordered" evidence="7">
    <location>
        <begin position="487"/>
        <end position="529"/>
    </location>
</feature>
<dbReference type="SMART" id="SM00543">
    <property type="entry name" value="MIF4G"/>
    <property type="match status" value="1"/>
</dbReference>
<reference evidence="10" key="1">
    <citation type="submission" date="2021-02" db="EMBL/GenBank/DDBJ databases">
        <authorList>
            <person name="Nowell W R."/>
        </authorList>
    </citation>
    <scope>NUCLEOTIDE SEQUENCE</scope>
</reference>
<sequence>MNNTDQSQYYNNPAATHAPTTNFYIQNNGMEPQYGLSGRNPGQYQTRMNPPTYNYGPIPNGFQQQFYLPQGYPQNQFMPSTNPRPMNPSQIPIIRPANETMNNYPHFIAQNGYPPPQYTPGNNSLPSAPSVYSGQLYQTYPIPTGYAQQPVQTQMANQPQISQQQQQQQQQAYIANLQAPTQIHPTQPIQHTAIDQSNLSVPTSQPQIPPNIQQSNSYVAPLATAAPVVLEKRKKNPLIIVNPETHKPVEVSAPSSSTSATTASAVSSTITTSENRSNETTTTDSTIANTKSTNDINKIQKQTEFRRQFAENLVGSSNVQTDKNTTQSTTSTASNEDSSATASLKQNVTKQSENPVQQSTSSASSSRSGSISRPKSPISVSSNDTSTTPSKESTSSQSSEKPQPGHPGILVTRNVTDDKVVSKANQDDIKEKRDRSDSLKQIESESMKTIEETNDNSKLAEQRVLNKKKTMVINAGQRGKNRKFFPKRQSEDATPVVNQETSSIVPESQSTTSSFDRVTPPQTPTIINDEKSDALPNQRLRYDRHELLRIRDSSAPFPIPQNLPDLDIVINRRDINPRFSYNGTNSQGRINPPFHRQLSSSNHPSLTRYPNNANSATDSRRKTGIYLSAEPDFSNRVENPYKPIDQATLDANKKVLRDVKAILNKVTPQTFDRLQKKLEALEIDRYEKLEGMITIFFSKAVDEPAFSFLYAKLCKQFQKKQVTVPGDDGKLITYYFRQILLTRCQKEFENDYRQEIEYEKRKAEVEALIDDKKRKEEAEKLEEDLVKAKRRKLGNIFFIGELFKLQMLTDTIMYDCIEYLLRDKSDEESIECLCRLLRTIGKELDGKALEKTVNKTNLEKHYRELDGIIKEQKTSARIRFMIQDLMELRQAAWVARRAEAKPTTIDEIHEQERLKREQQERDQERDRQQRRDPNRSTVIGSTYSGNNQQQYNDGRGSRGSGIKQQSNRNDDDRVENRFSVNSLRQLQSNDKRNQGPFAMSLAPQRTWTKGSGIEKKPEEDRSFGGRTGKPPAGPIQQLKGKVNSSQGGSTYPMQRQSSRELARENSYRDRENALQSLRKTTTGSGVNSPVNAAGTSSMTNSREGSRNVSREQSRNASRESSVSERMSNVGSSVQSGKASSESTTIINQDPSNTTFDEEKTIARVHSLIEEYTENYSNLTDRPVKEALEDLAAFCTRSLDQQAIIVRELFTSVLEAKSRARRAVGHLLDAAHNDDNISETAFVAGVKMIIEAAPDYAVDIPLIWQYIGEILGAFIGAPTSNMALLKPIFESVPDDKAKQFFQFTIRYATEFSSQSRIQSFWQSSGFSLNDLIKVDRIDSTFSNEFDWLFDTPEVEQSTSQTKENHSPHPDPQLVKLFKSVNDQGTTITDPEIITYIREHMDPSEKFYIRNIVLSYLEACLINRDPQKKIQEDIAKKRMTVLNAIIEHKSEAEIQAVYAIQNFVNKLEHPPKMARLLFDIFYDEECVSEDAFFEWLKHPDQSETEGHAVVEISTKDFFTWLQQAETEVEEGEEEEGS</sequence>
<feature type="compositionally biased region" description="Polar residues" evidence="7">
    <location>
        <begin position="335"/>
        <end position="358"/>
    </location>
</feature>
<feature type="domain" description="W2" evidence="8">
    <location>
        <begin position="1362"/>
        <end position="1529"/>
    </location>
</feature>
<evidence type="ECO:0000256" key="1">
    <source>
        <dbReference type="ARBA" id="ARBA00005775"/>
    </source>
</evidence>
<dbReference type="InterPro" id="IPR016024">
    <property type="entry name" value="ARM-type_fold"/>
</dbReference>
<feature type="region of interest" description="Disordered" evidence="7">
    <location>
        <begin position="580"/>
        <end position="619"/>
    </location>
</feature>
<evidence type="ECO:0000256" key="4">
    <source>
        <dbReference type="ARBA" id="ARBA00022845"/>
    </source>
</evidence>
<protein>
    <recommendedName>
        <fullName evidence="12">Eukaryotic translation initiation factor 4 gamma</fullName>
    </recommendedName>
</protein>
<feature type="compositionally biased region" description="Polar residues" evidence="7">
    <location>
        <begin position="1042"/>
        <end position="1056"/>
    </location>
</feature>
<evidence type="ECO:0000256" key="7">
    <source>
        <dbReference type="SAM" id="MobiDB-lite"/>
    </source>
</evidence>
<dbReference type="Gene3D" id="1.25.40.180">
    <property type="match status" value="3"/>
</dbReference>
<dbReference type="SMART" id="SM00544">
    <property type="entry name" value="MA3"/>
    <property type="match status" value="1"/>
</dbReference>
<feature type="compositionally biased region" description="Polar residues" evidence="7">
    <location>
        <begin position="496"/>
        <end position="516"/>
    </location>
</feature>
<feature type="region of interest" description="Disordered" evidence="7">
    <location>
        <begin position="904"/>
        <end position="1158"/>
    </location>
</feature>
<evidence type="ECO:0000313" key="11">
    <source>
        <dbReference type="Proteomes" id="UP000663862"/>
    </source>
</evidence>
<dbReference type="GO" id="GO:0006417">
    <property type="term" value="P:regulation of translation"/>
    <property type="evidence" value="ECO:0007669"/>
    <property type="project" value="UniProtKB-KW"/>
</dbReference>
<proteinExistence type="inferred from homology"/>
<evidence type="ECO:0000256" key="3">
    <source>
        <dbReference type="ARBA" id="ARBA00022553"/>
    </source>
</evidence>
<feature type="compositionally biased region" description="Polar residues" evidence="7">
    <location>
        <begin position="580"/>
        <end position="589"/>
    </location>
</feature>
<evidence type="ECO:0000313" key="10">
    <source>
        <dbReference type="EMBL" id="CAF4493434.1"/>
    </source>
</evidence>
<feature type="compositionally biased region" description="Polar residues" evidence="7">
    <location>
        <begin position="1073"/>
        <end position="1102"/>
    </location>
</feature>
<feature type="coiled-coil region" evidence="6">
    <location>
        <begin position="755"/>
        <end position="791"/>
    </location>
</feature>
<evidence type="ECO:0000259" key="8">
    <source>
        <dbReference type="PROSITE" id="PS51363"/>
    </source>
</evidence>
<name>A0A820V0I4_9BILA</name>
<dbReference type="PROSITE" id="PS51366">
    <property type="entry name" value="MI"/>
    <property type="match status" value="1"/>
</dbReference>
<dbReference type="PANTHER" id="PTHR23253:SF78">
    <property type="entry name" value="EUKARYOTIC TRANSLATION INITIATION FACTOR 4G1, ISOFORM B-RELATED"/>
    <property type="match status" value="1"/>
</dbReference>
<evidence type="ECO:0000256" key="6">
    <source>
        <dbReference type="SAM" id="Coils"/>
    </source>
</evidence>
<keyword evidence="4" id="KW-0810">Translation regulation</keyword>
<feature type="compositionally biased region" description="Basic and acidic residues" evidence="7">
    <location>
        <begin position="904"/>
        <end position="934"/>
    </location>
</feature>
<feature type="compositionally biased region" description="Low complexity" evidence="7">
    <location>
        <begin position="359"/>
        <end position="402"/>
    </location>
</feature>
<feature type="region of interest" description="Disordered" evidence="7">
    <location>
        <begin position="312"/>
        <end position="456"/>
    </location>
</feature>
<dbReference type="SMART" id="SM00515">
    <property type="entry name" value="eIF5C"/>
    <property type="match status" value="1"/>
</dbReference>
<evidence type="ECO:0000256" key="2">
    <source>
        <dbReference type="ARBA" id="ARBA00022540"/>
    </source>
</evidence>
<dbReference type="Pfam" id="PF02020">
    <property type="entry name" value="W2"/>
    <property type="match status" value="1"/>
</dbReference>
<gene>
    <name evidence="10" type="ORF">TSG867_LOCUS20493</name>
</gene>
<feature type="compositionally biased region" description="Polar residues" evidence="7">
    <location>
        <begin position="597"/>
        <end position="617"/>
    </location>
</feature>
<accession>A0A820V0I4</accession>
<comment type="caution">
    <text evidence="10">The sequence shown here is derived from an EMBL/GenBank/DDBJ whole genome shotgun (WGS) entry which is preliminary data.</text>
</comment>
<dbReference type="EMBL" id="CAJOBQ010001510">
    <property type="protein sequence ID" value="CAF4493434.1"/>
    <property type="molecule type" value="Genomic_DNA"/>
</dbReference>
<comment type="similarity">
    <text evidence="1">Belongs to the eukaryotic initiation factor 4G family.</text>
</comment>
<keyword evidence="3" id="KW-0597">Phosphoprotein</keyword>
<feature type="compositionally biased region" description="Basic and acidic residues" evidence="7">
    <location>
        <begin position="1012"/>
        <end position="1023"/>
    </location>
</feature>
<dbReference type="Proteomes" id="UP000663862">
    <property type="component" value="Unassembled WGS sequence"/>
</dbReference>
<feature type="region of interest" description="Disordered" evidence="7">
    <location>
        <begin position="1"/>
        <end position="20"/>
    </location>
</feature>
<organism evidence="10 11">
    <name type="scientific">Rotaria socialis</name>
    <dbReference type="NCBI Taxonomy" id="392032"/>
    <lineage>
        <taxon>Eukaryota</taxon>
        <taxon>Metazoa</taxon>
        <taxon>Spiralia</taxon>
        <taxon>Gnathifera</taxon>
        <taxon>Rotifera</taxon>
        <taxon>Eurotatoria</taxon>
        <taxon>Bdelloidea</taxon>
        <taxon>Philodinida</taxon>
        <taxon>Philodinidae</taxon>
        <taxon>Rotaria</taxon>
    </lineage>
</organism>
<feature type="compositionally biased region" description="Polar residues" evidence="7">
    <location>
        <begin position="314"/>
        <end position="324"/>
    </location>
</feature>
<keyword evidence="5" id="KW-0648">Protein biosynthesis</keyword>
<dbReference type="InterPro" id="IPR003891">
    <property type="entry name" value="Initiation_fac_eIF4g_MI"/>
</dbReference>
<evidence type="ECO:0008006" key="12">
    <source>
        <dbReference type="Google" id="ProtNLM"/>
    </source>
</evidence>
<dbReference type="GO" id="GO:0003729">
    <property type="term" value="F:mRNA binding"/>
    <property type="evidence" value="ECO:0007669"/>
    <property type="project" value="TreeGrafter"/>
</dbReference>
<keyword evidence="2" id="KW-0396">Initiation factor</keyword>
<feature type="compositionally biased region" description="Basic and acidic residues" evidence="7">
    <location>
        <begin position="415"/>
        <end position="451"/>
    </location>
</feature>
<feature type="compositionally biased region" description="Low complexity" evidence="7">
    <location>
        <begin position="325"/>
        <end position="334"/>
    </location>
</feature>
<feature type="compositionally biased region" description="Polar residues" evidence="7">
    <location>
        <begin position="978"/>
        <end position="988"/>
    </location>
</feature>
<feature type="region of interest" description="Disordered" evidence="7">
    <location>
        <begin position="249"/>
        <end position="295"/>
    </location>
</feature>
<dbReference type="Pfam" id="PF02854">
    <property type="entry name" value="MIF4G"/>
    <property type="match status" value="1"/>
</dbReference>
<evidence type="ECO:0000256" key="5">
    <source>
        <dbReference type="ARBA" id="ARBA00022917"/>
    </source>
</evidence>
<feature type="compositionally biased region" description="Polar residues" evidence="7">
    <location>
        <begin position="935"/>
        <end position="952"/>
    </location>
</feature>
<dbReference type="InterPro" id="IPR003890">
    <property type="entry name" value="MIF4G-like_typ-3"/>
</dbReference>
<feature type="compositionally biased region" description="Low complexity" evidence="7">
    <location>
        <begin position="252"/>
        <end position="293"/>
    </location>
</feature>
<keyword evidence="6" id="KW-0175">Coiled coil</keyword>
<feature type="compositionally biased region" description="Basic and acidic residues" evidence="7">
    <location>
        <begin position="1057"/>
        <end position="1072"/>
    </location>
</feature>
<feature type="compositionally biased region" description="Polar residues" evidence="7">
    <location>
        <begin position="1118"/>
        <end position="1154"/>
    </location>
</feature>
<dbReference type="GO" id="GO:0016281">
    <property type="term" value="C:eukaryotic translation initiation factor 4F complex"/>
    <property type="evidence" value="ECO:0007669"/>
    <property type="project" value="TreeGrafter"/>
</dbReference>
<dbReference type="GO" id="GO:0003743">
    <property type="term" value="F:translation initiation factor activity"/>
    <property type="evidence" value="ECO:0007669"/>
    <property type="project" value="UniProtKB-KW"/>
</dbReference>
<feature type="compositionally biased region" description="Basic and acidic residues" evidence="7">
    <location>
        <begin position="1103"/>
        <end position="1117"/>
    </location>
</feature>
<dbReference type="Pfam" id="PF02847">
    <property type="entry name" value="MA3"/>
    <property type="match status" value="1"/>
</dbReference>
<dbReference type="InterPro" id="IPR003307">
    <property type="entry name" value="W2_domain"/>
</dbReference>
<dbReference type="SUPFAM" id="SSF48371">
    <property type="entry name" value="ARM repeat"/>
    <property type="match status" value="3"/>
</dbReference>